<dbReference type="Gene3D" id="3.40.50.10540">
    <property type="entry name" value="Crotonobetainyl-coa:carnitine coa-transferase, domain 1"/>
    <property type="match status" value="1"/>
</dbReference>
<keyword evidence="2" id="KW-1185">Reference proteome</keyword>
<dbReference type="PANTHER" id="PTHR48228:SF5">
    <property type="entry name" value="ALPHA-METHYLACYL-COA RACEMASE"/>
    <property type="match status" value="1"/>
</dbReference>
<evidence type="ECO:0000313" key="1">
    <source>
        <dbReference type="EMBL" id="MDZ7284013.1"/>
    </source>
</evidence>
<dbReference type="PANTHER" id="PTHR48228">
    <property type="entry name" value="SUCCINYL-COA--D-CITRAMALATE COA-TRANSFERASE"/>
    <property type="match status" value="1"/>
</dbReference>
<dbReference type="InterPro" id="IPR044855">
    <property type="entry name" value="CoA-Trfase_III_dom3_sf"/>
</dbReference>
<reference evidence="2" key="1">
    <citation type="submission" date="2023-07" db="EMBL/GenBank/DDBJ databases">
        <title>Whole genome sequence analysis of rice epiphytic Sphingomonas sanguinis OsEp_Plm_15B2.</title>
        <authorList>
            <person name="Sahu K.P."/>
            <person name="Asharani P."/>
            <person name="Reddy B."/>
            <person name="Kumar A."/>
        </authorList>
    </citation>
    <scope>NUCLEOTIDE SEQUENCE [LARGE SCALE GENOMIC DNA]</scope>
    <source>
        <strain evidence="2">OsEp_Plm_15B2</strain>
    </source>
</reference>
<evidence type="ECO:0000313" key="2">
    <source>
        <dbReference type="Proteomes" id="UP001292182"/>
    </source>
</evidence>
<dbReference type="Proteomes" id="UP001292182">
    <property type="component" value="Unassembled WGS sequence"/>
</dbReference>
<dbReference type="InterPro" id="IPR050509">
    <property type="entry name" value="CoA-transferase_III"/>
</dbReference>
<proteinExistence type="predicted"/>
<dbReference type="Gene3D" id="3.30.1540.10">
    <property type="entry name" value="formyl-coa transferase, domain 3"/>
    <property type="match status" value="1"/>
</dbReference>
<organism evidence="1 2">
    <name type="scientific">Sphingomonas sanguinis</name>
    <dbReference type="NCBI Taxonomy" id="33051"/>
    <lineage>
        <taxon>Bacteria</taxon>
        <taxon>Pseudomonadati</taxon>
        <taxon>Pseudomonadota</taxon>
        <taxon>Alphaproteobacteria</taxon>
        <taxon>Sphingomonadales</taxon>
        <taxon>Sphingomonadaceae</taxon>
        <taxon>Sphingomonas</taxon>
    </lineage>
</organism>
<dbReference type="InterPro" id="IPR023606">
    <property type="entry name" value="CoA-Trfase_III_dom_1_sf"/>
</dbReference>
<protein>
    <submittedName>
        <fullName evidence="1">CoA transferase</fullName>
    </submittedName>
</protein>
<keyword evidence="1" id="KW-0808">Transferase</keyword>
<comment type="caution">
    <text evidence="1">The sequence shown here is derived from an EMBL/GenBank/DDBJ whole genome shotgun (WGS) entry which is preliminary data.</text>
</comment>
<dbReference type="InterPro" id="IPR003673">
    <property type="entry name" value="CoA-Trfase_fam_III"/>
</dbReference>
<dbReference type="EMBL" id="JAOBTW010000028">
    <property type="protein sequence ID" value="MDZ7284013.1"/>
    <property type="molecule type" value="Genomic_DNA"/>
</dbReference>
<dbReference type="SUPFAM" id="SSF89796">
    <property type="entry name" value="CoA-transferase family III (CaiB/BaiF)"/>
    <property type="match status" value="1"/>
</dbReference>
<dbReference type="RefSeq" id="WP_322540388.1">
    <property type="nucleotide sequence ID" value="NZ_JAOBTW010000028.1"/>
</dbReference>
<gene>
    <name evidence="1" type="ORF">N4G62_18455</name>
</gene>
<accession>A0ABU5LVQ2</accession>
<dbReference type="Pfam" id="PF02515">
    <property type="entry name" value="CoA_transf_3"/>
    <property type="match status" value="1"/>
</dbReference>
<sequence length="377" mass="40062">MVGAFSSEASGGALAGLRVVEFAGIGPGPHCAMLLADHGADVLRIDRPGGNGWPNPVMDRGRATITLDLTTPEGQYEASAIVDLADVVIEGFRPGVMERLNLGPSILMERNPRLIYGRMTGWGQDGPLARTAGHDITYLALTGALAAIGRPGEPAVPPLNLLGDFGGGSMFLLFGIMLALMERERSGHGQVVDAAILDGVASMLSMFSGTQPASPLSLDRTENVLGGVAPYYRCYMCADGREIAIGAIEPQFWRIVCGRLNAPAFVSQEHSVWAQTTAWLEAKFATRPAAHWAALFDGSDACVVPVLTLAEAQSHPHNRHRGVYAVEEGTLQPVPAPRLDRTPGRIGAAKDVAAMLAGWRAFPSAVAQEMPRHDETR</sequence>
<dbReference type="GO" id="GO:0016740">
    <property type="term" value="F:transferase activity"/>
    <property type="evidence" value="ECO:0007669"/>
    <property type="project" value="UniProtKB-KW"/>
</dbReference>
<name>A0ABU5LVQ2_9SPHN</name>